<gene>
    <name evidence="2" type="ORF">J0S82_017752</name>
</gene>
<sequence>MRTPVPIIISKYQCEQQDQGEEEEQQQQQKEQDASSKAKQPRGDGQVHGRHRCLGAGRLAGLLVTKHISPSRLRHCPYMPVSKPRKKYGVRRWEVSAGVVEALDGTEHGATPSSLPLHVLKPAQEECPVGTILRLKRVFQEQEDGGIDPGDAGVESPGENSDHSSKGRKKALSWKERGGIRYMAGKGAGGQASWLPAHLTLSAALLLSSLCFYCWRWYWRPHDATHISPCPNSGQPPSLGSLVNRLSAKLEVAIFTVTYLASGLLFPGGGTGPESENSLPIKSPPPGPLTPGFQVGRGAGGSENYQVFPSSHHWCDDGQLRCCAHAWVGMRKWAHLSLNMGLNGQRHEDARTNSTDEREQHVPRNSSERSLRFCDFPPMPSHLCHLTCDEPIMTKPGFCSADSISSLCGPELEGATQLEGQGSAGQQSTRAEAQNNQDSTVLVPISQCDLGPPGGRLQRTTSAGYRLPSPKPPAFVSRGGPAAVRGLAGGHATRGLEAERAALAIDSVQQDQLWRELQEAERRSQQRWAENWSFLKDYDPMGNKKEPVVLPDYVPLFSDTVPNSESQVVGSRVDTPLGQALASMDFFFMEGARKKRLEEGLRPV</sequence>
<dbReference type="InterPro" id="IPR020339">
    <property type="entry name" value="C20orf85-like"/>
</dbReference>
<evidence type="ECO:0000313" key="2">
    <source>
        <dbReference type="EMBL" id="KAG8524774.1"/>
    </source>
</evidence>
<feature type="region of interest" description="Disordered" evidence="1">
    <location>
        <begin position="144"/>
        <end position="172"/>
    </location>
</feature>
<reference evidence="2" key="1">
    <citation type="journal article" date="2021" name="Evol. Appl.">
        <title>The genome of the Pyrenean desman and the effects of bottlenecks and inbreeding on the genomic landscape of an endangered species.</title>
        <authorList>
            <person name="Escoda L."/>
            <person name="Castresana J."/>
        </authorList>
    </citation>
    <scope>NUCLEOTIDE SEQUENCE</scope>
    <source>
        <strain evidence="2">IBE-C5619</strain>
    </source>
</reference>
<dbReference type="PANTHER" id="PTHR31909">
    <property type="entry name" value="CHROMOSOME 20 ORF85 FAMILY MEMBER"/>
    <property type="match status" value="1"/>
</dbReference>
<dbReference type="AlphaFoldDB" id="A0A8J6AN90"/>
<comment type="caution">
    <text evidence="2">The sequence shown here is derived from an EMBL/GenBank/DDBJ whole genome shotgun (WGS) entry which is preliminary data.</text>
</comment>
<dbReference type="OrthoDB" id="9972212at2759"/>
<dbReference type="PANTHER" id="PTHR31909:SF2">
    <property type="entry name" value="RIKEN CDNA 2410004P03 GENE"/>
    <property type="match status" value="1"/>
</dbReference>
<proteinExistence type="predicted"/>
<dbReference type="Pfam" id="PF14945">
    <property type="entry name" value="LLC1"/>
    <property type="match status" value="1"/>
</dbReference>
<feature type="compositionally biased region" description="Basic and acidic residues" evidence="1">
    <location>
        <begin position="30"/>
        <end position="47"/>
    </location>
</feature>
<feature type="region of interest" description="Disordered" evidence="1">
    <location>
        <begin position="1"/>
        <end position="50"/>
    </location>
</feature>
<evidence type="ECO:0000313" key="3">
    <source>
        <dbReference type="Proteomes" id="UP000700334"/>
    </source>
</evidence>
<evidence type="ECO:0000256" key="1">
    <source>
        <dbReference type="SAM" id="MobiDB-lite"/>
    </source>
</evidence>
<accession>A0A8J6AN90</accession>
<keyword evidence="3" id="KW-1185">Reference proteome</keyword>
<dbReference type="EMBL" id="JAGFMF010011380">
    <property type="protein sequence ID" value="KAG8524774.1"/>
    <property type="molecule type" value="Genomic_DNA"/>
</dbReference>
<feature type="region of interest" description="Disordered" evidence="1">
    <location>
        <begin position="418"/>
        <end position="437"/>
    </location>
</feature>
<organism evidence="2 3">
    <name type="scientific">Galemys pyrenaicus</name>
    <name type="common">Iberian desman</name>
    <name type="synonym">Pyrenean desman</name>
    <dbReference type="NCBI Taxonomy" id="202257"/>
    <lineage>
        <taxon>Eukaryota</taxon>
        <taxon>Metazoa</taxon>
        <taxon>Chordata</taxon>
        <taxon>Craniata</taxon>
        <taxon>Vertebrata</taxon>
        <taxon>Euteleostomi</taxon>
        <taxon>Mammalia</taxon>
        <taxon>Eutheria</taxon>
        <taxon>Laurasiatheria</taxon>
        <taxon>Eulipotyphla</taxon>
        <taxon>Talpidae</taxon>
        <taxon>Galemys</taxon>
    </lineage>
</organism>
<dbReference type="Proteomes" id="UP000700334">
    <property type="component" value="Unassembled WGS sequence"/>
</dbReference>
<name>A0A8J6AN90_GALPY</name>
<feature type="region of interest" description="Disordered" evidence="1">
    <location>
        <begin position="346"/>
        <end position="369"/>
    </location>
</feature>
<feature type="region of interest" description="Disordered" evidence="1">
    <location>
        <begin position="271"/>
        <end position="296"/>
    </location>
</feature>
<protein>
    <submittedName>
        <fullName evidence="2">Uncharacterized protein</fullName>
    </submittedName>
</protein>